<evidence type="ECO:0000313" key="2">
    <source>
        <dbReference type="Proteomes" id="UP000535954"/>
    </source>
</evidence>
<comment type="caution">
    <text evidence="1">The sequence shown here is derived from an EMBL/GenBank/DDBJ whole genome shotgun (WGS) entry which is preliminary data.</text>
</comment>
<dbReference type="AlphaFoldDB" id="A0A7Y1QD93"/>
<evidence type="ECO:0000313" key="1">
    <source>
        <dbReference type="EMBL" id="NNA76995.1"/>
    </source>
</evidence>
<gene>
    <name evidence="1" type="ORF">HBO13_30640</name>
</gene>
<organism evidence="1 2">
    <name type="scientific">Pseudomonas lactis</name>
    <dbReference type="NCBI Taxonomy" id="1615674"/>
    <lineage>
        <taxon>Bacteria</taxon>
        <taxon>Pseudomonadati</taxon>
        <taxon>Pseudomonadota</taxon>
        <taxon>Gammaproteobacteria</taxon>
        <taxon>Pseudomonadales</taxon>
        <taxon>Pseudomonadaceae</taxon>
        <taxon>Pseudomonas</taxon>
    </lineage>
</organism>
<proteinExistence type="predicted"/>
<dbReference type="EMBL" id="JAAQYH010000028">
    <property type="protein sequence ID" value="NNA76995.1"/>
    <property type="molecule type" value="Genomic_DNA"/>
</dbReference>
<reference evidence="1 2" key="1">
    <citation type="journal article" date="2020" name="Front. Microbiol.">
        <title>Genetic Organization of the aprX-lipA2 Operon Affects the Proteolytic Potential of Pseudomonas Species in Milk.</title>
        <authorList>
            <person name="Maier C."/>
            <person name="Huptas C."/>
            <person name="von Neubeck M."/>
            <person name="Scherer S."/>
            <person name="Wenning M."/>
            <person name="Lucking G."/>
        </authorList>
    </citation>
    <scope>NUCLEOTIDE SEQUENCE [LARGE SCALE GENOMIC DNA]</scope>
    <source>
        <strain evidence="1 2">WS 5405</strain>
    </source>
</reference>
<sequence length="133" mass="15082">MAKKKPAKSNWGPRGAFAKPKVLMAQQEYREMSWAARKVLEVLEYQYNGRNNGDLAATHKMMEDWGGMSKTTLAASLRELQERNLIQKTREHNRVKDGASPTLYALAWLPIDECPGKNLELGPTTTAHRKMLL</sequence>
<accession>A0A7Y1QD93</accession>
<dbReference type="RefSeq" id="WP_169900646.1">
    <property type="nucleotide sequence ID" value="NZ_JAAQYH010000028.1"/>
</dbReference>
<dbReference type="Proteomes" id="UP000535954">
    <property type="component" value="Unassembled WGS sequence"/>
</dbReference>
<protein>
    <submittedName>
        <fullName evidence="1">MarR family transcriptional regulator</fullName>
    </submittedName>
</protein>
<name>A0A7Y1QD93_9PSED</name>